<organism evidence="3 6">
    <name type="scientific">Mycobacterium tuberculosis</name>
    <dbReference type="NCBI Taxonomy" id="1773"/>
    <lineage>
        <taxon>Bacteria</taxon>
        <taxon>Bacillati</taxon>
        <taxon>Actinomycetota</taxon>
        <taxon>Actinomycetes</taxon>
        <taxon>Mycobacteriales</taxon>
        <taxon>Mycobacteriaceae</taxon>
        <taxon>Mycobacterium</taxon>
        <taxon>Mycobacterium tuberculosis complex</taxon>
    </lineage>
</organism>
<gene>
    <name evidence="4" type="ORF">ERS007679_01003</name>
    <name evidence="2" type="ORF">ERS007681_01117</name>
    <name evidence="3" type="ORF">ERS007688_00706</name>
</gene>
<name>A0A654THE3_MYCTX</name>
<accession>A0A654THE3</accession>
<dbReference type="EMBL" id="CSAD01000095">
    <property type="protein sequence ID" value="COV08709.1"/>
    <property type="molecule type" value="Genomic_DNA"/>
</dbReference>
<evidence type="ECO:0000313" key="6">
    <source>
        <dbReference type="Proteomes" id="UP000046947"/>
    </source>
</evidence>
<sequence>MTAQQLVAAFTGLRRLHVQRNAVHHRVEALVVRPQRVEDLPHHLEPFVVGQRGRRLDTLGHRHRQDDVPVVLAGRLAHHPTDRLHHVDDGIARIQEQHRVQRGHVDPFGEAAGVGQDAAFILGDHAFEPGQLFVADQRVERPVHVAHRTRQARAVVNQFAVCLNHFREQLGNLLGRLDVLGERHRPTHRRLTGDNAGTGPLGQAIPAADDLGGVVEHQLAGNPGEFLLQPGRDHALIDGEHHHLVVGEQPALHRLAERQPVKLRPERQLVVHRHQLGGVLVGPVLDALGENPWRGGHIQPPGRLQILTVVHPHEVRLIVPRQRHAGGAVGLVAHHQVELVDPQPLGLGHRGQRLVGAKHHGQALGAPAVRHFVQQYPRVGGDRDRHIVDVVVLGRARHLGVRAHRERPHIQLTLCGPLPQRLAQQRNRGHQQQNPRAAAVVGGDALGDLERGERLAGAAGHDQLAAIVAHREPAEHRVDRLLLVRPQLVAFGRGQVHLQVAGRPGDVPVDRRFGDLGHADALHRDQLIGQRVLGIAAPPIRRGDDHPVGEARLARRGEKRVDVPLGQCVRRLVELALDRGVVAGVTFAGDQVDSGVGPAPPLRPVDPPPHRVVLLGHRRVQLEIAHHQLLELGPALRVRRSLPERLDDVVHRPHSSMTILAATDTWRDPSRSIQPNQLGQPHRGPASSPS</sequence>
<dbReference type="Proteomes" id="UP000046947">
    <property type="component" value="Unassembled WGS sequence"/>
</dbReference>
<proteinExistence type="predicted"/>
<evidence type="ECO:0000256" key="1">
    <source>
        <dbReference type="SAM" id="MobiDB-lite"/>
    </source>
</evidence>
<dbReference type="EMBL" id="CFOE01000101">
    <property type="protein sequence ID" value="CFE38736.1"/>
    <property type="molecule type" value="Genomic_DNA"/>
</dbReference>
<evidence type="ECO:0000313" key="5">
    <source>
        <dbReference type="Proteomes" id="UP000045842"/>
    </source>
</evidence>
<evidence type="ECO:0000313" key="7">
    <source>
        <dbReference type="Proteomes" id="UP000048289"/>
    </source>
</evidence>
<evidence type="ECO:0000313" key="3">
    <source>
        <dbReference type="EMBL" id="CFE47323.1"/>
    </source>
</evidence>
<dbReference type="EMBL" id="CFOH01000071">
    <property type="protein sequence ID" value="CFE47323.1"/>
    <property type="molecule type" value="Genomic_DNA"/>
</dbReference>
<evidence type="ECO:0000313" key="4">
    <source>
        <dbReference type="EMBL" id="COV08709.1"/>
    </source>
</evidence>
<dbReference type="AlphaFoldDB" id="A0A654THE3"/>
<dbReference type="Proteomes" id="UP000045842">
    <property type="component" value="Unassembled WGS sequence"/>
</dbReference>
<feature type="region of interest" description="Disordered" evidence="1">
    <location>
        <begin position="662"/>
        <end position="690"/>
    </location>
</feature>
<reference evidence="5 6" key="1">
    <citation type="submission" date="2015-03" db="EMBL/GenBank/DDBJ databases">
        <authorList>
            <consortium name="Pathogen Informatics"/>
        </authorList>
    </citation>
    <scope>NUCLEOTIDE SEQUENCE [LARGE SCALE GENOMIC DNA]</scope>
    <source>
        <strain evidence="4 5">G09801536</strain>
        <strain evidence="2 7">G09901357</strain>
        <strain evidence="3 6">H09601792</strain>
    </source>
</reference>
<protein>
    <submittedName>
        <fullName evidence="3">Uncharacterized protein</fullName>
    </submittedName>
</protein>
<evidence type="ECO:0000313" key="2">
    <source>
        <dbReference type="EMBL" id="CFE38736.1"/>
    </source>
</evidence>
<dbReference type="Proteomes" id="UP000048289">
    <property type="component" value="Unassembled WGS sequence"/>
</dbReference>